<dbReference type="EMBL" id="FTPU01000014">
    <property type="protein sequence ID" value="SIT96893.1"/>
    <property type="molecule type" value="Genomic_DNA"/>
</dbReference>
<keyword evidence="1" id="KW-1133">Transmembrane helix</keyword>
<dbReference type="Proteomes" id="UP000187261">
    <property type="component" value="Unassembled WGS sequence"/>
</dbReference>
<name>A0A1U7PY37_9FLAO</name>
<evidence type="ECO:0000256" key="1">
    <source>
        <dbReference type="SAM" id="Phobius"/>
    </source>
</evidence>
<dbReference type="STRING" id="1121284.SAMN05660493_01590"/>
<proteinExistence type="predicted"/>
<organism evidence="2 3">
    <name type="scientific">Epilithonimonas bovis DSM 19482</name>
    <dbReference type="NCBI Taxonomy" id="1121284"/>
    <lineage>
        <taxon>Bacteria</taxon>
        <taxon>Pseudomonadati</taxon>
        <taxon>Bacteroidota</taxon>
        <taxon>Flavobacteriia</taxon>
        <taxon>Flavobacteriales</taxon>
        <taxon>Weeksellaceae</taxon>
        <taxon>Chryseobacterium group</taxon>
        <taxon>Epilithonimonas</taxon>
    </lineage>
</organism>
<keyword evidence="3" id="KW-1185">Reference proteome</keyword>
<evidence type="ECO:0000313" key="3">
    <source>
        <dbReference type="Proteomes" id="UP000187261"/>
    </source>
</evidence>
<evidence type="ECO:0000313" key="2">
    <source>
        <dbReference type="EMBL" id="SIT96893.1"/>
    </source>
</evidence>
<keyword evidence="1" id="KW-0472">Membrane</keyword>
<keyword evidence="1" id="KW-0812">Transmembrane</keyword>
<sequence length="55" mass="6592">MYTFTVLPTLVIITFVIVTLYKHFIRKERQDLKSSFLFALFFSAIWCGLYYLVFS</sequence>
<feature type="transmembrane region" description="Helical" evidence="1">
    <location>
        <begin position="6"/>
        <end position="24"/>
    </location>
</feature>
<gene>
    <name evidence="2" type="ORF">SAMN05660493_01590</name>
</gene>
<reference evidence="3" key="1">
    <citation type="submission" date="2016-10" db="EMBL/GenBank/DDBJ databases">
        <authorList>
            <person name="Varghese N."/>
            <person name="Submissions S."/>
        </authorList>
    </citation>
    <scope>NUCLEOTIDE SEQUENCE [LARGE SCALE GENOMIC DNA]</scope>
    <source>
        <strain evidence="3">DSM 19482</strain>
    </source>
</reference>
<dbReference type="AlphaFoldDB" id="A0A1U7PY37"/>
<feature type="transmembrane region" description="Helical" evidence="1">
    <location>
        <begin position="36"/>
        <end position="54"/>
    </location>
</feature>
<accession>A0A1U7PY37</accession>
<protein>
    <submittedName>
        <fullName evidence="2">Uncharacterized protein</fullName>
    </submittedName>
</protein>